<keyword evidence="7" id="KW-0686">Riboflavin biosynthesis</keyword>
<dbReference type="InterPro" id="IPR026017">
    <property type="entry name" value="Lumazine-bd_dom"/>
</dbReference>
<evidence type="ECO:0000256" key="10">
    <source>
        <dbReference type="NCBIfam" id="TIGR00187"/>
    </source>
</evidence>
<dbReference type="PANTHER" id="PTHR21098:SF12">
    <property type="entry name" value="RIBOFLAVIN SYNTHASE"/>
    <property type="match status" value="1"/>
</dbReference>
<comment type="catalytic activity">
    <reaction evidence="1">
        <text>2 6,7-dimethyl-8-(1-D-ribityl)lumazine + H(+) = 5-amino-6-(D-ribitylamino)uracil + riboflavin</text>
        <dbReference type="Rhea" id="RHEA:20772"/>
        <dbReference type="ChEBI" id="CHEBI:15378"/>
        <dbReference type="ChEBI" id="CHEBI:15934"/>
        <dbReference type="ChEBI" id="CHEBI:57986"/>
        <dbReference type="ChEBI" id="CHEBI:58201"/>
        <dbReference type="EC" id="2.5.1.9"/>
    </reaction>
</comment>
<evidence type="ECO:0000256" key="8">
    <source>
        <dbReference type="ARBA" id="ARBA00022679"/>
    </source>
</evidence>
<accession>A0A5B2VS18</accession>
<evidence type="ECO:0000256" key="6">
    <source>
        <dbReference type="ARBA" id="ARBA00013950"/>
    </source>
</evidence>
<dbReference type="GO" id="GO:0004746">
    <property type="term" value="F:riboflavin synthase activity"/>
    <property type="evidence" value="ECO:0007669"/>
    <property type="project" value="UniProtKB-UniRule"/>
</dbReference>
<evidence type="ECO:0000313" key="13">
    <source>
        <dbReference type="EMBL" id="KAA2241634.1"/>
    </source>
</evidence>
<sequence length="197" mass="21360">MFTGIIESLGEVVSTKQEGGNLLITIQSALAPELKIDQSIAHNGVCLTVTGIQGANYEIVAVAETLQKTNLGQLAPGQQVNLERAMVFNGRIDGHLVQGHVDGVGECISKTPQDGSWEYRFRYPVEFASLLVEKGSICLNGISLTIFNVTDREFSIAVIPYTYQHTNISAVAPGHTVNLEFDILGKYVARQLQVSGR</sequence>
<feature type="domain" description="Lumazine-binding" evidence="12">
    <location>
        <begin position="96"/>
        <end position="192"/>
    </location>
</feature>
<dbReference type="FunFam" id="2.40.30.20:FF:000004">
    <property type="entry name" value="Riboflavin synthase, alpha subunit"/>
    <property type="match status" value="1"/>
</dbReference>
<gene>
    <name evidence="13" type="ORF">F0L74_17260</name>
</gene>
<evidence type="ECO:0000256" key="11">
    <source>
        <dbReference type="PROSITE-ProRule" id="PRU00524"/>
    </source>
</evidence>
<dbReference type="PROSITE" id="PS51177">
    <property type="entry name" value="LUMAZINE_BIND"/>
    <property type="match status" value="2"/>
</dbReference>
<dbReference type="PANTHER" id="PTHR21098">
    <property type="entry name" value="RIBOFLAVIN SYNTHASE ALPHA CHAIN"/>
    <property type="match status" value="1"/>
</dbReference>
<evidence type="ECO:0000256" key="7">
    <source>
        <dbReference type="ARBA" id="ARBA00022619"/>
    </source>
</evidence>
<evidence type="ECO:0000256" key="9">
    <source>
        <dbReference type="ARBA" id="ARBA00022737"/>
    </source>
</evidence>
<proteinExistence type="predicted"/>
<keyword evidence="14" id="KW-1185">Reference proteome</keyword>
<dbReference type="SUPFAM" id="SSF63380">
    <property type="entry name" value="Riboflavin synthase domain-like"/>
    <property type="match status" value="2"/>
</dbReference>
<dbReference type="Pfam" id="PF00677">
    <property type="entry name" value="Lum_binding"/>
    <property type="match status" value="2"/>
</dbReference>
<dbReference type="Proteomes" id="UP000324611">
    <property type="component" value="Unassembled WGS sequence"/>
</dbReference>
<reference evidence="13 14" key="2">
    <citation type="submission" date="2019-09" db="EMBL/GenBank/DDBJ databases">
        <authorList>
            <person name="Jin C."/>
        </authorList>
    </citation>
    <scope>NUCLEOTIDE SEQUENCE [LARGE SCALE GENOMIC DNA]</scope>
    <source>
        <strain evidence="13 14">BN140078</strain>
    </source>
</reference>
<comment type="function">
    <text evidence="2">Catalyzes the dismutation of two molecules of 6,7-dimethyl-8-ribityllumazine, resulting in the formation of riboflavin and 5-amino-6-(D-ribitylamino)uracil.</text>
</comment>
<comment type="subunit">
    <text evidence="4">Homotrimer.</text>
</comment>
<reference evidence="13 14" key="1">
    <citation type="submission" date="2019-09" db="EMBL/GenBank/DDBJ databases">
        <title>Chitinophaga ginsengihumi sp. nov., isolated from soil of ginseng rhizosphere.</title>
        <authorList>
            <person name="Lee J."/>
        </authorList>
    </citation>
    <scope>NUCLEOTIDE SEQUENCE [LARGE SCALE GENOMIC DNA]</scope>
    <source>
        <strain evidence="13 14">BN140078</strain>
    </source>
</reference>
<dbReference type="FunFam" id="2.40.30.20:FF:000003">
    <property type="entry name" value="Riboflavin synthase, alpha subunit"/>
    <property type="match status" value="1"/>
</dbReference>
<evidence type="ECO:0000259" key="12">
    <source>
        <dbReference type="PROSITE" id="PS51177"/>
    </source>
</evidence>
<evidence type="ECO:0000256" key="1">
    <source>
        <dbReference type="ARBA" id="ARBA00000968"/>
    </source>
</evidence>
<dbReference type="EMBL" id="VUOC01000003">
    <property type="protein sequence ID" value="KAA2241634.1"/>
    <property type="molecule type" value="Genomic_DNA"/>
</dbReference>
<evidence type="ECO:0000256" key="5">
    <source>
        <dbReference type="ARBA" id="ARBA00012827"/>
    </source>
</evidence>
<comment type="caution">
    <text evidence="13">The sequence shown here is derived from an EMBL/GenBank/DDBJ whole genome shotgun (WGS) entry which is preliminary data.</text>
</comment>
<organism evidence="13 14">
    <name type="scientific">Chitinophaga agrisoli</name>
    <dbReference type="NCBI Taxonomy" id="2607653"/>
    <lineage>
        <taxon>Bacteria</taxon>
        <taxon>Pseudomonadati</taxon>
        <taxon>Bacteroidota</taxon>
        <taxon>Chitinophagia</taxon>
        <taxon>Chitinophagales</taxon>
        <taxon>Chitinophagaceae</taxon>
        <taxon>Chitinophaga</taxon>
    </lineage>
</organism>
<dbReference type="CDD" id="cd00402">
    <property type="entry name" value="Riboflavin_synthase_like"/>
    <property type="match status" value="1"/>
</dbReference>
<protein>
    <recommendedName>
        <fullName evidence="6 10">Riboflavin synthase</fullName>
        <ecNumber evidence="5 10">2.5.1.9</ecNumber>
    </recommendedName>
</protein>
<evidence type="ECO:0000256" key="4">
    <source>
        <dbReference type="ARBA" id="ARBA00011233"/>
    </source>
</evidence>
<dbReference type="NCBIfam" id="NF006767">
    <property type="entry name" value="PRK09289.1"/>
    <property type="match status" value="1"/>
</dbReference>
<feature type="repeat" description="Lumazine-binding" evidence="11">
    <location>
        <begin position="1"/>
        <end position="95"/>
    </location>
</feature>
<dbReference type="NCBIfam" id="TIGR00187">
    <property type="entry name" value="ribE"/>
    <property type="match status" value="1"/>
</dbReference>
<dbReference type="InterPro" id="IPR023366">
    <property type="entry name" value="ATP_synth_asu-like_sf"/>
</dbReference>
<dbReference type="PIRSF" id="PIRSF000498">
    <property type="entry name" value="Riboflavin_syn_A"/>
    <property type="match status" value="1"/>
</dbReference>
<dbReference type="InterPro" id="IPR017938">
    <property type="entry name" value="Riboflavin_synthase-like_b-brl"/>
</dbReference>
<dbReference type="InterPro" id="IPR001783">
    <property type="entry name" value="Lumazine-bd"/>
</dbReference>
<dbReference type="EC" id="2.5.1.9" evidence="5 10"/>
<evidence type="ECO:0000256" key="2">
    <source>
        <dbReference type="ARBA" id="ARBA00002803"/>
    </source>
</evidence>
<feature type="repeat" description="Lumazine-binding" evidence="11">
    <location>
        <begin position="96"/>
        <end position="192"/>
    </location>
</feature>
<dbReference type="GO" id="GO:0009231">
    <property type="term" value="P:riboflavin biosynthetic process"/>
    <property type="evidence" value="ECO:0007669"/>
    <property type="project" value="UniProtKB-KW"/>
</dbReference>
<dbReference type="Gene3D" id="2.40.30.20">
    <property type="match status" value="2"/>
</dbReference>
<evidence type="ECO:0000313" key="14">
    <source>
        <dbReference type="Proteomes" id="UP000324611"/>
    </source>
</evidence>
<keyword evidence="8 13" id="KW-0808">Transferase</keyword>
<dbReference type="RefSeq" id="WP_149839141.1">
    <property type="nucleotide sequence ID" value="NZ_VUOC01000003.1"/>
</dbReference>
<dbReference type="AlphaFoldDB" id="A0A5B2VS18"/>
<comment type="pathway">
    <text evidence="3">Cofactor biosynthesis; riboflavin biosynthesis; riboflavin from 2-hydroxy-3-oxobutyl phosphate and 5-amino-6-(D-ribitylamino)uracil: step 2/2.</text>
</comment>
<feature type="domain" description="Lumazine-binding" evidence="12">
    <location>
        <begin position="1"/>
        <end position="95"/>
    </location>
</feature>
<name>A0A5B2VS18_9BACT</name>
<keyword evidence="9" id="KW-0677">Repeat</keyword>
<evidence type="ECO:0000256" key="3">
    <source>
        <dbReference type="ARBA" id="ARBA00004887"/>
    </source>
</evidence>